<comment type="caution">
    <text evidence="1">The sequence shown here is derived from an EMBL/GenBank/DDBJ whole genome shotgun (WGS) entry which is preliminary data.</text>
</comment>
<reference evidence="1" key="1">
    <citation type="thesis" date="2020" institute="ProQuest LLC" country="789 East Eisenhower Parkway, Ann Arbor, MI, USA">
        <title>Comparative Genomics and Chromosome Evolution.</title>
        <authorList>
            <person name="Mudd A.B."/>
        </authorList>
    </citation>
    <scope>NUCLEOTIDE SEQUENCE</scope>
    <source>
        <strain evidence="1">1538</strain>
        <tissue evidence="1">Blood</tissue>
    </source>
</reference>
<organism evidence="1 2">
    <name type="scientific">Pyxicephalus adspersus</name>
    <name type="common">African bullfrog</name>
    <dbReference type="NCBI Taxonomy" id="30357"/>
    <lineage>
        <taxon>Eukaryota</taxon>
        <taxon>Metazoa</taxon>
        <taxon>Chordata</taxon>
        <taxon>Craniata</taxon>
        <taxon>Vertebrata</taxon>
        <taxon>Euteleostomi</taxon>
        <taxon>Amphibia</taxon>
        <taxon>Batrachia</taxon>
        <taxon>Anura</taxon>
        <taxon>Neobatrachia</taxon>
        <taxon>Ranoidea</taxon>
        <taxon>Pyxicephalidae</taxon>
        <taxon>Pyxicephalinae</taxon>
        <taxon>Pyxicephalus</taxon>
    </lineage>
</organism>
<dbReference type="Proteomes" id="UP001181693">
    <property type="component" value="Unassembled WGS sequence"/>
</dbReference>
<evidence type="ECO:0000313" key="2">
    <source>
        <dbReference type="Proteomes" id="UP001181693"/>
    </source>
</evidence>
<dbReference type="AlphaFoldDB" id="A0AAV2ZX45"/>
<gene>
    <name evidence="1" type="ORF">GDO54_018032</name>
</gene>
<evidence type="ECO:0000313" key="1">
    <source>
        <dbReference type="EMBL" id="DBA21386.1"/>
    </source>
</evidence>
<name>A0AAV2ZX45_PYXAD</name>
<protein>
    <submittedName>
        <fullName evidence="1">Uncharacterized protein</fullName>
    </submittedName>
</protein>
<keyword evidence="2" id="KW-1185">Reference proteome</keyword>
<dbReference type="EMBL" id="DYDO01000007">
    <property type="protein sequence ID" value="DBA21386.1"/>
    <property type="molecule type" value="Genomic_DNA"/>
</dbReference>
<accession>A0AAV2ZX45</accession>
<sequence length="106" mass="12332">MAMYLCQSQLAIEFLFLKNMQTSRESLSCCNITNTFGLSVLTLKWFVSFLVSNADTPSYLSMWNSRARERHWVESNWPPRSDLKPGDPNILHEPLVDRILYSRLCT</sequence>
<proteinExistence type="predicted"/>